<sequence>MIEQIPVELRSPGGKRSNKRLRASGKVPAILYGHKQENVCLSVPRDALAAAVRHGTRLIQLTGAVREQAYIKELQWDTWGKEILHVDLTRVSAHERIRTEVPIELRGDSPGVKAGGRLAQHLHSLAIECEVDKIPEKLVVLITQLELGGSITVKDVTLPEGAKALADPDEVVVVCHAPAGEEEVEEAAPAPGPAEPEVIGRKKAAEEEEEKD</sequence>
<dbReference type="Gene3D" id="2.170.120.20">
    <property type="entry name" value="Ribosomal protein L25, beta domain"/>
    <property type="match status" value="1"/>
</dbReference>
<keyword evidence="1 5" id="KW-0699">rRNA-binding</keyword>
<evidence type="ECO:0000259" key="8">
    <source>
        <dbReference type="Pfam" id="PF14693"/>
    </source>
</evidence>
<evidence type="ECO:0000256" key="5">
    <source>
        <dbReference type="HAMAP-Rule" id="MF_01334"/>
    </source>
</evidence>
<keyword evidence="2 5" id="KW-0694">RNA-binding</keyword>
<dbReference type="GO" id="GO:0003735">
    <property type="term" value="F:structural constituent of ribosome"/>
    <property type="evidence" value="ECO:0007669"/>
    <property type="project" value="InterPro"/>
</dbReference>
<protein>
    <recommendedName>
        <fullName evidence="5">Large ribosomal subunit protein bL25</fullName>
    </recommendedName>
    <alternativeName>
        <fullName evidence="5">General stress protein CTC</fullName>
    </alternativeName>
</protein>
<dbReference type="AlphaFoldDB" id="A0A286RKW6"/>
<reference evidence="9 10" key="1">
    <citation type="journal article" name="Front. Microbiol.">
        <title>Sugar Metabolism of the First Thermophilic Planctomycete Thermogutta terrifontis: Comparative Genomic and Transcriptomic Approaches.</title>
        <authorList>
            <person name="Elcheninov A.G."/>
            <person name="Menzel P."/>
            <person name="Gudbergsdottir S.R."/>
            <person name="Slesarev A.I."/>
            <person name="Kadnikov V.V."/>
            <person name="Krogh A."/>
            <person name="Bonch-Osmolovskaya E.A."/>
            <person name="Peng X."/>
            <person name="Kublanov I.V."/>
        </authorList>
    </citation>
    <scope>NUCLEOTIDE SEQUENCE [LARGE SCALE GENOMIC DNA]</scope>
    <source>
        <strain evidence="9 10">R1</strain>
    </source>
</reference>
<dbReference type="EMBL" id="CP018477">
    <property type="protein sequence ID" value="ASV76619.1"/>
    <property type="molecule type" value="Genomic_DNA"/>
</dbReference>
<dbReference type="SUPFAM" id="SSF50715">
    <property type="entry name" value="Ribosomal protein L25-like"/>
    <property type="match status" value="1"/>
</dbReference>
<dbReference type="PANTHER" id="PTHR33284">
    <property type="entry name" value="RIBOSOMAL PROTEIN L25/GLN-TRNA SYNTHETASE, ANTI-CODON-BINDING DOMAIN-CONTAINING PROTEIN"/>
    <property type="match status" value="1"/>
</dbReference>
<evidence type="ECO:0000259" key="7">
    <source>
        <dbReference type="Pfam" id="PF01386"/>
    </source>
</evidence>
<dbReference type="InterPro" id="IPR020056">
    <property type="entry name" value="Rbsml_bL25/Gln-tRNA_synth_N"/>
</dbReference>
<dbReference type="GO" id="GO:0008097">
    <property type="term" value="F:5S rRNA binding"/>
    <property type="evidence" value="ECO:0007669"/>
    <property type="project" value="InterPro"/>
</dbReference>
<comment type="subunit">
    <text evidence="5">Part of the 50S ribosomal subunit; part of the 5S rRNA/L5/L18/L25 subcomplex. Contacts the 5S rRNA. Binds to the 5S rRNA independently of L5 and L18.</text>
</comment>
<evidence type="ECO:0000256" key="6">
    <source>
        <dbReference type="SAM" id="MobiDB-lite"/>
    </source>
</evidence>
<evidence type="ECO:0000256" key="3">
    <source>
        <dbReference type="ARBA" id="ARBA00022980"/>
    </source>
</evidence>
<dbReference type="Proteomes" id="UP000215086">
    <property type="component" value="Chromosome"/>
</dbReference>
<dbReference type="GO" id="GO:0022625">
    <property type="term" value="C:cytosolic large ribosomal subunit"/>
    <property type="evidence" value="ECO:0007669"/>
    <property type="project" value="TreeGrafter"/>
</dbReference>
<dbReference type="Pfam" id="PF01386">
    <property type="entry name" value="Ribosomal_L25p"/>
    <property type="match status" value="1"/>
</dbReference>
<dbReference type="InterPro" id="IPR020057">
    <property type="entry name" value="Ribosomal_bL25_b-dom"/>
</dbReference>
<feature type="domain" description="Large ribosomal subunit protein bL25 L25" evidence="7">
    <location>
        <begin position="7"/>
        <end position="88"/>
    </location>
</feature>
<dbReference type="Pfam" id="PF14693">
    <property type="entry name" value="Ribosomal_TL5_C"/>
    <property type="match status" value="1"/>
</dbReference>
<feature type="region of interest" description="Disordered" evidence="6">
    <location>
        <begin position="179"/>
        <end position="212"/>
    </location>
</feature>
<keyword evidence="4 5" id="KW-0687">Ribonucleoprotein</keyword>
<dbReference type="OrthoDB" id="9790002at2"/>
<dbReference type="NCBIfam" id="TIGR00731">
    <property type="entry name" value="bL25_bact_ctc"/>
    <property type="match status" value="1"/>
</dbReference>
<evidence type="ECO:0000256" key="1">
    <source>
        <dbReference type="ARBA" id="ARBA00022730"/>
    </source>
</evidence>
<dbReference type="InterPro" id="IPR037121">
    <property type="entry name" value="Ribosomal_bL25_C"/>
</dbReference>
<dbReference type="InterPro" id="IPR029751">
    <property type="entry name" value="Ribosomal_L25_dom"/>
</dbReference>
<dbReference type="CDD" id="cd00495">
    <property type="entry name" value="Ribosomal_L25_TL5_CTC"/>
    <property type="match status" value="1"/>
</dbReference>
<feature type="domain" description="Large ribosomal subunit protein bL25 beta" evidence="8">
    <location>
        <begin position="97"/>
        <end position="178"/>
    </location>
</feature>
<keyword evidence="10" id="KW-1185">Reference proteome</keyword>
<evidence type="ECO:0000313" key="10">
    <source>
        <dbReference type="Proteomes" id="UP000215086"/>
    </source>
</evidence>
<dbReference type="GO" id="GO:0006412">
    <property type="term" value="P:translation"/>
    <property type="evidence" value="ECO:0007669"/>
    <property type="project" value="UniProtKB-UniRule"/>
</dbReference>
<evidence type="ECO:0000313" key="9">
    <source>
        <dbReference type="EMBL" id="ASV76619.1"/>
    </source>
</evidence>
<dbReference type="InterPro" id="IPR020930">
    <property type="entry name" value="Ribosomal_uL5_bac-type"/>
</dbReference>
<keyword evidence="3 5" id="KW-0689">Ribosomal protein</keyword>
<name>A0A286RKW6_9BACT</name>
<dbReference type="PANTHER" id="PTHR33284:SF1">
    <property type="entry name" value="RIBOSOMAL PROTEIN L25_GLN-TRNA SYNTHETASE, ANTI-CODON-BINDING DOMAIN-CONTAINING PROTEIN"/>
    <property type="match status" value="1"/>
</dbReference>
<dbReference type="KEGG" id="ttf:THTE_4018"/>
<dbReference type="InterPro" id="IPR011035">
    <property type="entry name" value="Ribosomal_bL25/Gln-tRNA_synth"/>
</dbReference>
<organism evidence="9 10">
    <name type="scientific">Thermogutta terrifontis</name>
    <dbReference type="NCBI Taxonomy" id="1331910"/>
    <lineage>
        <taxon>Bacteria</taxon>
        <taxon>Pseudomonadati</taxon>
        <taxon>Planctomycetota</taxon>
        <taxon>Planctomycetia</taxon>
        <taxon>Pirellulales</taxon>
        <taxon>Thermoguttaceae</taxon>
        <taxon>Thermogutta</taxon>
    </lineage>
</organism>
<dbReference type="RefSeq" id="WP_095416365.1">
    <property type="nucleotide sequence ID" value="NZ_CP018477.1"/>
</dbReference>
<dbReference type="Gene3D" id="2.40.240.10">
    <property type="entry name" value="Ribosomal Protein L25, Chain P"/>
    <property type="match status" value="1"/>
</dbReference>
<proteinExistence type="inferred from homology"/>
<evidence type="ECO:0000256" key="4">
    <source>
        <dbReference type="ARBA" id="ARBA00023274"/>
    </source>
</evidence>
<dbReference type="InterPro" id="IPR001021">
    <property type="entry name" value="Ribosomal_bL25_long"/>
</dbReference>
<dbReference type="HAMAP" id="MF_01334">
    <property type="entry name" value="Ribosomal_bL25_CTC"/>
    <property type="match status" value="1"/>
</dbReference>
<evidence type="ECO:0000256" key="2">
    <source>
        <dbReference type="ARBA" id="ARBA00022884"/>
    </source>
</evidence>
<gene>
    <name evidence="5" type="primary">rplY</name>
    <name evidence="5" type="synonym">ctc</name>
    <name evidence="9" type="ORF">THTE_4018</name>
</gene>
<accession>A0A286RKW6</accession>
<comment type="function">
    <text evidence="5">This is one of the proteins that binds to the 5S RNA in the ribosome where it forms part of the central protuberance.</text>
</comment>
<comment type="similarity">
    <text evidence="5">Belongs to the bacterial ribosomal protein bL25 family. CTC subfamily.</text>
</comment>